<dbReference type="SUPFAM" id="SSF47413">
    <property type="entry name" value="lambda repressor-like DNA-binding domains"/>
    <property type="match status" value="1"/>
</dbReference>
<name>A0A9Q3WQB6_9RHOB</name>
<evidence type="ECO:0000259" key="1">
    <source>
        <dbReference type="PROSITE" id="PS50943"/>
    </source>
</evidence>
<evidence type="ECO:0000313" key="2">
    <source>
        <dbReference type="EMBL" id="MCE8539995.1"/>
    </source>
</evidence>
<organism evidence="2 3">
    <name type="scientific">Ruegeria pomeroyi</name>
    <dbReference type="NCBI Taxonomy" id="89184"/>
    <lineage>
        <taxon>Bacteria</taxon>
        <taxon>Pseudomonadati</taxon>
        <taxon>Pseudomonadota</taxon>
        <taxon>Alphaproteobacteria</taxon>
        <taxon>Rhodobacterales</taxon>
        <taxon>Roseobacteraceae</taxon>
        <taxon>Ruegeria</taxon>
    </lineage>
</organism>
<dbReference type="GO" id="GO:0003677">
    <property type="term" value="F:DNA binding"/>
    <property type="evidence" value="ECO:0007669"/>
    <property type="project" value="InterPro"/>
</dbReference>
<dbReference type="PROSITE" id="PS50943">
    <property type="entry name" value="HTH_CROC1"/>
    <property type="match status" value="1"/>
</dbReference>
<comment type="caution">
    <text evidence="2">The sequence shown here is derived from an EMBL/GenBank/DDBJ whole genome shotgun (WGS) entry which is preliminary data.</text>
</comment>
<protein>
    <submittedName>
        <fullName evidence="2">Helix-turn-helix transcriptional regulator</fullName>
    </submittedName>
</protein>
<accession>A0A9Q3WQB6</accession>
<evidence type="ECO:0000313" key="3">
    <source>
        <dbReference type="Proteomes" id="UP000813672"/>
    </source>
</evidence>
<dbReference type="Gene3D" id="1.10.260.40">
    <property type="entry name" value="lambda repressor-like DNA-binding domains"/>
    <property type="match status" value="1"/>
</dbReference>
<dbReference type="InterPro" id="IPR010982">
    <property type="entry name" value="Lambda_DNA-bd_dom_sf"/>
</dbReference>
<dbReference type="AlphaFoldDB" id="A0A9Q3WQB6"/>
<feature type="domain" description="HTH cro/C1-type" evidence="1">
    <location>
        <begin position="1"/>
        <end position="44"/>
    </location>
</feature>
<reference evidence="2" key="1">
    <citation type="journal article" date="2021" name="Environ. Microbiol.">
        <title>Cryptic niche differentiation of novel sediment ecotypes of Rugeria pomeroyi correlates with nitrate respiration.</title>
        <authorList>
            <person name="Lin X."/>
            <person name="McNichol J."/>
            <person name="Chu X."/>
            <person name="Qian Y."/>
            <person name="Luo H."/>
        </authorList>
    </citation>
    <scope>NUCLEOTIDE SEQUENCE</scope>
    <source>
        <strain evidence="2">SZCCDBB064</strain>
    </source>
</reference>
<dbReference type="InterPro" id="IPR001387">
    <property type="entry name" value="Cro/C1-type_HTH"/>
</dbReference>
<gene>
    <name evidence="2" type="ORF">KBY27_21240</name>
</gene>
<sequence>MKELSDRTGLAKSTASRMERGEISLTYACVMPLAQGLRLDLGGLFDAQAEGFALGTITVTHAGEAPMPRSATRDYEMLTSGVIGNHMVPMVGRINAHSFATFEKVISQSGRL</sequence>
<dbReference type="EMBL" id="JAGQAF010000018">
    <property type="protein sequence ID" value="MCE8539995.1"/>
    <property type="molecule type" value="Genomic_DNA"/>
</dbReference>
<dbReference type="Proteomes" id="UP000813672">
    <property type="component" value="Unassembled WGS sequence"/>
</dbReference>
<dbReference type="CDD" id="cd00093">
    <property type="entry name" value="HTH_XRE"/>
    <property type="match status" value="1"/>
</dbReference>
<proteinExistence type="predicted"/>